<protein>
    <submittedName>
        <fullName evidence="2">Uncharacterized protein</fullName>
    </submittedName>
</protein>
<reference evidence="2" key="1">
    <citation type="submission" date="2022-11" db="UniProtKB">
        <authorList>
            <consortium name="WormBaseParasite"/>
        </authorList>
    </citation>
    <scope>IDENTIFICATION</scope>
</reference>
<name>A0A914D5T2_9BILA</name>
<dbReference type="AlphaFoldDB" id="A0A914D5T2"/>
<dbReference type="WBParaSite" id="ACRNAN_scaffold18261.g20747.t1">
    <property type="protein sequence ID" value="ACRNAN_scaffold18261.g20747.t1"/>
    <property type="gene ID" value="ACRNAN_scaffold18261.g20747"/>
</dbReference>
<organism evidence="1 2">
    <name type="scientific">Acrobeloides nanus</name>
    <dbReference type="NCBI Taxonomy" id="290746"/>
    <lineage>
        <taxon>Eukaryota</taxon>
        <taxon>Metazoa</taxon>
        <taxon>Ecdysozoa</taxon>
        <taxon>Nematoda</taxon>
        <taxon>Chromadorea</taxon>
        <taxon>Rhabditida</taxon>
        <taxon>Tylenchina</taxon>
        <taxon>Cephalobomorpha</taxon>
        <taxon>Cephaloboidea</taxon>
        <taxon>Cephalobidae</taxon>
        <taxon>Acrobeloides</taxon>
    </lineage>
</organism>
<proteinExistence type="predicted"/>
<accession>A0A914D5T2</accession>
<dbReference type="Proteomes" id="UP000887540">
    <property type="component" value="Unplaced"/>
</dbReference>
<keyword evidence="1" id="KW-1185">Reference proteome</keyword>
<evidence type="ECO:0000313" key="2">
    <source>
        <dbReference type="WBParaSite" id="ACRNAN_scaffold18261.g20747.t1"/>
    </source>
</evidence>
<evidence type="ECO:0000313" key="1">
    <source>
        <dbReference type="Proteomes" id="UP000887540"/>
    </source>
</evidence>
<sequence length="69" mass="7727">PRQAGVVLSPRLIPTHQTPATRERIPELQPLVMIEPIDHNLLPKQANDGEQLSLARFVKLSIKGAKVLW</sequence>